<name>A0ABW3E1S8_9ACTN</name>
<dbReference type="Proteomes" id="UP001597024">
    <property type="component" value="Unassembled WGS sequence"/>
</dbReference>
<reference evidence="2" key="1">
    <citation type="journal article" date="2019" name="Int. J. Syst. Evol. Microbiol.">
        <title>The Global Catalogue of Microorganisms (GCM) 10K type strain sequencing project: providing services to taxonomists for standard genome sequencing and annotation.</title>
        <authorList>
            <consortium name="The Broad Institute Genomics Platform"/>
            <consortium name="The Broad Institute Genome Sequencing Center for Infectious Disease"/>
            <person name="Wu L."/>
            <person name="Ma J."/>
        </authorList>
    </citation>
    <scope>NUCLEOTIDE SEQUENCE [LARGE SCALE GENOMIC DNA]</scope>
    <source>
        <strain evidence="2">CCUG 62974</strain>
    </source>
</reference>
<feature type="non-terminal residue" evidence="1">
    <location>
        <position position="99"/>
    </location>
</feature>
<accession>A0ABW3E1S8</accession>
<evidence type="ECO:0000313" key="1">
    <source>
        <dbReference type="EMBL" id="MFD0890043.1"/>
    </source>
</evidence>
<proteinExistence type="predicted"/>
<keyword evidence="2" id="KW-1185">Reference proteome</keyword>
<protein>
    <submittedName>
        <fullName evidence="1">Uncharacterized protein</fullName>
    </submittedName>
</protein>
<gene>
    <name evidence="1" type="ORF">ACFQ08_36335</name>
</gene>
<dbReference type="EMBL" id="JBHTHX010002183">
    <property type="protein sequence ID" value="MFD0890043.1"/>
    <property type="molecule type" value="Genomic_DNA"/>
</dbReference>
<comment type="caution">
    <text evidence="1">The sequence shown here is derived from an EMBL/GenBank/DDBJ whole genome shotgun (WGS) entry which is preliminary data.</text>
</comment>
<sequence>MEKYGALLTVDAEKFSRHRDADLPHLHMEIRRALATACTACGLGEAWESARFKESTGDGVLAVLPGETIPTLVESFPARLQEALAEAAPALRARGLRLR</sequence>
<evidence type="ECO:0000313" key="2">
    <source>
        <dbReference type="Proteomes" id="UP001597024"/>
    </source>
</evidence>
<organism evidence="1 2">
    <name type="scientific">Streptosporangium algeriense</name>
    <dbReference type="NCBI Taxonomy" id="1682748"/>
    <lineage>
        <taxon>Bacteria</taxon>
        <taxon>Bacillati</taxon>
        <taxon>Actinomycetota</taxon>
        <taxon>Actinomycetes</taxon>
        <taxon>Streptosporangiales</taxon>
        <taxon>Streptosporangiaceae</taxon>
        <taxon>Streptosporangium</taxon>
    </lineage>
</organism>